<dbReference type="Gene3D" id="3.30.830.10">
    <property type="entry name" value="Metalloenzyme, LuxS/M16 peptidase-like"/>
    <property type="match status" value="2"/>
</dbReference>
<keyword evidence="4" id="KW-1185">Reference proteome</keyword>
<dbReference type="Pfam" id="PF05193">
    <property type="entry name" value="Peptidase_M16_C"/>
    <property type="match status" value="1"/>
</dbReference>
<feature type="domain" description="Peptidase M16 C-terminal" evidence="2">
    <location>
        <begin position="168"/>
        <end position="343"/>
    </location>
</feature>
<dbReference type="InterPro" id="IPR011249">
    <property type="entry name" value="Metalloenz_LuxS/M16"/>
</dbReference>
<reference evidence="3 4" key="1">
    <citation type="submission" date="2021-03" db="EMBL/GenBank/DDBJ databases">
        <title>Genomic Encyclopedia of Type Strains, Phase IV (KMG-IV): sequencing the most valuable type-strain genomes for metagenomic binning, comparative biology and taxonomic classification.</title>
        <authorList>
            <person name="Goeker M."/>
        </authorList>
    </citation>
    <scope>NUCLEOTIDE SEQUENCE [LARGE SCALE GENOMIC DNA]</scope>
    <source>
        <strain evidence="3 4">DSM 101953</strain>
    </source>
</reference>
<dbReference type="PANTHER" id="PTHR11851:SF49">
    <property type="entry name" value="MITOCHONDRIAL-PROCESSING PEPTIDASE SUBUNIT ALPHA"/>
    <property type="match status" value="1"/>
</dbReference>
<evidence type="ECO:0000259" key="2">
    <source>
        <dbReference type="Pfam" id="PF05193"/>
    </source>
</evidence>
<gene>
    <name evidence="3" type="ORF">J2Z70_000558</name>
</gene>
<dbReference type="InterPro" id="IPR050361">
    <property type="entry name" value="MPP/UQCRC_Complex"/>
</dbReference>
<organism evidence="3 4">
    <name type="scientific">Paenibacillus silagei</name>
    <dbReference type="NCBI Taxonomy" id="1670801"/>
    <lineage>
        <taxon>Bacteria</taxon>
        <taxon>Bacillati</taxon>
        <taxon>Bacillota</taxon>
        <taxon>Bacilli</taxon>
        <taxon>Bacillales</taxon>
        <taxon>Paenibacillaceae</taxon>
        <taxon>Paenibacillus</taxon>
    </lineage>
</organism>
<evidence type="ECO:0000313" key="4">
    <source>
        <dbReference type="Proteomes" id="UP000773462"/>
    </source>
</evidence>
<proteinExistence type="inferred from homology"/>
<dbReference type="EMBL" id="JAGGLV010000001">
    <property type="protein sequence ID" value="MBP2110419.1"/>
    <property type="molecule type" value="Genomic_DNA"/>
</dbReference>
<evidence type="ECO:0000256" key="1">
    <source>
        <dbReference type="ARBA" id="ARBA00007261"/>
    </source>
</evidence>
<dbReference type="Proteomes" id="UP000773462">
    <property type="component" value="Unassembled WGS sequence"/>
</dbReference>
<name>A0ABS4NK63_9BACL</name>
<dbReference type="InterPro" id="IPR007863">
    <property type="entry name" value="Peptidase_M16_C"/>
</dbReference>
<accession>A0ABS4NK63</accession>
<protein>
    <submittedName>
        <fullName evidence="3">Zn-dependent peptidase</fullName>
    </submittedName>
</protein>
<comment type="caution">
    <text evidence="3">The sequence shown here is derived from an EMBL/GenBank/DDBJ whole genome shotgun (WGS) entry which is preliminary data.</text>
</comment>
<dbReference type="RefSeq" id="WP_209869018.1">
    <property type="nucleotide sequence ID" value="NZ_JAGGLV010000001.1"/>
</dbReference>
<evidence type="ECO:0000313" key="3">
    <source>
        <dbReference type="EMBL" id="MBP2110419.1"/>
    </source>
</evidence>
<comment type="similarity">
    <text evidence="1">Belongs to the peptidase M16 family.</text>
</comment>
<dbReference type="PANTHER" id="PTHR11851">
    <property type="entry name" value="METALLOPROTEASE"/>
    <property type="match status" value="1"/>
</dbReference>
<sequence length="419" mass="45657">MDQGGATCRRLSSGLKIIHLPLAGLNTVSIGLLSGAGARLEAEDEIGSSRILEDWIWRREQKQEDIHDILADFGANLKTSSNIEWTRHWTTVLCNQFEPVFKLFLHDILEFDLCTNTFAASKEYTVTLASKRRQEPNAYVMDVLREKMSGGTTIGRSTVGLVEDMDKLDLPKIQNVYERLYAPNNCVVAVVGGIPKDRMGKLLDEIVEAGDVQNSPVVPQEESPSWQSCVHSIEQEGRLVHLGAALPCVSCSHPDFFAFAVLSQALGGGDGSRLFESIRQKKGLAYQVRSSLMSFRDTGLLTFYLATGPNFVSWAASAIAGEIKHIRNKGISREEVNAAKNQLLNQMVLRSESTASRMNTLLTASWYPGYPGTLTAMEEAISAVTPKAIQSALMNVAPAAAMGLVTLGPVSASALVLDQ</sequence>
<dbReference type="SUPFAM" id="SSF63411">
    <property type="entry name" value="LuxS/MPP-like metallohydrolase"/>
    <property type="match status" value="2"/>
</dbReference>